<dbReference type="GO" id="GO:0006887">
    <property type="term" value="P:exocytosis"/>
    <property type="evidence" value="ECO:0007669"/>
    <property type="project" value="UniProtKB-KW"/>
</dbReference>
<comment type="function">
    <text evidence="4">Component of the exocyst complex involved in the docking of exocytic vesicles with fusion sites on the plasma membrane.</text>
</comment>
<dbReference type="PANTHER" id="PTHR13043">
    <property type="entry name" value="EXOCYST COMPLEX COMPONENT SEC5"/>
    <property type="match status" value="1"/>
</dbReference>
<dbReference type="PANTHER" id="PTHR13043:SF1">
    <property type="entry name" value="EXOCYST COMPLEX COMPONENT 2"/>
    <property type="match status" value="1"/>
</dbReference>
<dbReference type="GO" id="GO:0015031">
    <property type="term" value="P:protein transport"/>
    <property type="evidence" value="ECO:0007669"/>
    <property type="project" value="UniProtKB-KW"/>
</dbReference>
<accession>A0A2G9TEA2</accession>
<dbReference type="Pfam" id="PF15469">
    <property type="entry name" value="Sec5"/>
    <property type="match status" value="1"/>
</dbReference>
<feature type="non-terminal residue" evidence="6">
    <location>
        <position position="1"/>
    </location>
</feature>
<keyword evidence="2 4" id="KW-0813">Transport</keyword>
<evidence type="ECO:0000256" key="2">
    <source>
        <dbReference type="ARBA" id="ARBA00022448"/>
    </source>
</evidence>
<keyword evidence="3 4" id="KW-0268">Exocytosis</keyword>
<name>A0A2G9TEA2_TELCI</name>
<dbReference type="Proteomes" id="UP000230423">
    <property type="component" value="Unassembled WGS sequence"/>
</dbReference>
<feature type="domain" description="Exocyst complex component EXOC2/Sec5 N-terminal" evidence="5">
    <location>
        <begin position="2"/>
        <end position="130"/>
    </location>
</feature>
<dbReference type="AlphaFoldDB" id="A0A2G9TEA2"/>
<keyword evidence="7" id="KW-1185">Reference proteome</keyword>
<evidence type="ECO:0000259" key="5">
    <source>
        <dbReference type="Pfam" id="PF15469"/>
    </source>
</evidence>
<dbReference type="InterPro" id="IPR029175">
    <property type="entry name" value="EXOC2/Sec5"/>
</dbReference>
<dbReference type="GO" id="GO:0006893">
    <property type="term" value="P:Golgi to plasma membrane transport"/>
    <property type="evidence" value="ECO:0007669"/>
    <property type="project" value="UniProtKB-UniRule"/>
</dbReference>
<evidence type="ECO:0000256" key="4">
    <source>
        <dbReference type="RuleBase" id="RU365069"/>
    </source>
</evidence>
<proteinExistence type="inferred from homology"/>
<evidence type="ECO:0000256" key="3">
    <source>
        <dbReference type="ARBA" id="ARBA00022483"/>
    </source>
</evidence>
<reference evidence="6 7" key="1">
    <citation type="submission" date="2015-09" db="EMBL/GenBank/DDBJ databases">
        <title>Draft genome of the parasitic nematode Teladorsagia circumcincta isolate WARC Sus (inbred).</title>
        <authorList>
            <person name="Mitreva M."/>
        </authorList>
    </citation>
    <scope>NUCLEOTIDE SEQUENCE [LARGE SCALE GENOMIC DNA]</scope>
    <source>
        <strain evidence="6 7">S</strain>
    </source>
</reference>
<feature type="non-terminal residue" evidence="6">
    <location>
        <position position="131"/>
    </location>
</feature>
<evidence type="ECO:0000313" key="6">
    <source>
        <dbReference type="EMBL" id="PIO56299.1"/>
    </source>
</evidence>
<dbReference type="GO" id="GO:0000145">
    <property type="term" value="C:exocyst"/>
    <property type="evidence" value="ECO:0007669"/>
    <property type="project" value="UniProtKB-UniRule"/>
</dbReference>
<sequence>ANLYSLINCVDSLAVLHGELERSNKAGEFAVIKQIGNQISEARLKAESVFKDVLSRKDRADATRNALSVLTRFKFIFFLSKTIDDNMKKLPSKTFLCAPNTTFKGEYLTILNDYMRAKSLYKDTEVALFKE</sequence>
<dbReference type="EMBL" id="KZ378803">
    <property type="protein sequence ID" value="PIO56299.1"/>
    <property type="molecule type" value="Genomic_DNA"/>
</dbReference>
<comment type="similarity">
    <text evidence="1 4">Belongs to the SEC5 family.</text>
</comment>
<protein>
    <recommendedName>
        <fullName evidence="4">Exocyst complex component 2</fullName>
    </recommendedName>
</protein>
<gene>
    <name evidence="6" type="ORF">TELCIR_22302</name>
</gene>
<dbReference type="OrthoDB" id="26242at2759"/>
<keyword evidence="4" id="KW-0653">Protein transport</keyword>
<evidence type="ECO:0000313" key="7">
    <source>
        <dbReference type="Proteomes" id="UP000230423"/>
    </source>
</evidence>
<evidence type="ECO:0000256" key="1">
    <source>
        <dbReference type="ARBA" id="ARBA00010578"/>
    </source>
</evidence>
<comment type="subunit">
    <text evidence="4">Component of the exocyst complex.</text>
</comment>
<dbReference type="InterPro" id="IPR039481">
    <property type="entry name" value="EXOC2/Sec5_N_dom"/>
</dbReference>
<organism evidence="6 7">
    <name type="scientific">Teladorsagia circumcincta</name>
    <name type="common">Brown stomach worm</name>
    <name type="synonym">Ostertagia circumcincta</name>
    <dbReference type="NCBI Taxonomy" id="45464"/>
    <lineage>
        <taxon>Eukaryota</taxon>
        <taxon>Metazoa</taxon>
        <taxon>Ecdysozoa</taxon>
        <taxon>Nematoda</taxon>
        <taxon>Chromadorea</taxon>
        <taxon>Rhabditida</taxon>
        <taxon>Rhabditina</taxon>
        <taxon>Rhabditomorpha</taxon>
        <taxon>Strongyloidea</taxon>
        <taxon>Trichostrongylidae</taxon>
        <taxon>Teladorsagia</taxon>
    </lineage>
</organism>